<dbReference type="EMBL" id="CM001221">
    <property type="protein sequence ID" value="AET00623.1"/>
    <property type="molecule type" value="Genomic_DNA"/>
</dbReference>
<protein>
    <submittedName>
        <fullName evidence="1 2">Uncharacterized protein</fullName>
    </submittedName>
</protein>
<reference evidence="1 3" key="1">
    <citation type="journal article" date="2011" name="Nature">
        <title>The Medicago genome provides insight into the evolution of rhizobial symbioses.</title>
        <authorList>
            <person name="Young N.D."/>
            <person name="Debelle F."/>
            <person name="Oldroyd G.E."/>
            <person name="Geurts R."/>
            <person name="Cannon S.B."/>
            <person name="Udvardi M.K."/>
            <person name="Benedito V.A."/>
            <person name="Mayer K.F."/>
            <person name="Gouzy J."/>
            <person name="Schoof H."/>
            <person name="Van de Peer Y."/>
            <person name="Proost S."/>
            <person name="Cook D.R."/>
            <person name="Meyers B.C."/>
            <person name="Spannagl M."/>
            <person name="Cheung F."/>
            <person name="De Mita S."/>
            <person name="Krishnakumar V."/>
            <person name="Gundlach H."/>
            <person name="Zhou S."/>
            <person name="Mudge J."/>
            <person name="Bharti A.K."/>
            <person name="Murray J.D."/>
            <person name="Naoumkina M.A."/>
            <person name="Rosen B."/>
            <person name="Silverstein K.A."/>
            <person name="Tang H."/>
            <person name="Rombauts S."/>
            <person name="Zhao P.X."/>
            <person name="Zhou P."/>
            <person name="Barbe V."/>
            <person name="Bardou P."/>
            <person name="Bechner M."/>
            <person name="Bellec A."/>
            <person name="Berger A."/>
            <person name="Berges H."/>
            <person name="Bidwell S."/>
            <person name="Bisseling T."/>
            <person name="Choisne N."/>
            <person name="Couloux A."/>
            <person name="Denny R."/>
            <person name="Deshpande S."/>
            <person name="Dai X."/>
            <person name="Doyle J.J."/>
            <person name="Dudez A.M."/>
            <person name="Farmer A.D."/>
            <person name="Fouteau S."/>
            <person name="Franken C."/>
            <person name="Gibelin C."/>
            <person name="Gish J."/>
            <person name="Goldstein S."/>
            <person name="Gonzalez A.J."/>
            <person name="Green P.J."/>
            <person name="Hallab A."/>
            <person name="Hartog M."/>
            <person name="Hua A."/>
            <person name="Humphray S.J."/>
            <person name="Jeong D.H."/>
            <person name="Jing Y."/>
            <person name="Jocker A."/>
            <person name="Kenton S.M."/>
            <person name="Kim D.J."/>
            <person name="Klee K."/>
            <person name="Lai H."/>
            <person name="Lang C."/>
            <person name="Lin S."/>
            <person name="Macmil S.L."/>
            <person name="Magdelenat G."/>
            <person name="Matthews L."/>
            <person name="McCorrison J."/>
            <person name="Monaghan E.L."/>
            <person name="Mun J.H."/>
            <person name="Najar F.Z."/>
            <person name="Nicholson C."/>
            <person name="Noirot C."/>
            <person name="O'Bleness M."/>
            <person name="Paule C.R."/>
            <person name="Poulain J."/>
            <person name="Prion F."/>
            <person name="Qin B."/>
            <person name="Qu C."/>
            <person name="Retzel E.F."/>
            <person name="Riddle C."/>
            <person name="Sallet E."/>
            <person name="Samain S."/>
            <person name="Samson N."/>
            <person name="Sanders I."/>
            <person name="Saurat O."/>
            <person name="Scarpelli C."/>
            <person name="Schiex T."/>
            <person name="Segurens B."/>
            <person name="Severin A.J."/>
            <person name="Sherrier D.J."/>
            <person name="Shi R."/>
            <person name="Sims S."/>
            <person name="Singer S.R."/>
            <person name="Sinharoy S."/>
            <person name="Sterck L."/>
            <person name="Viollet A."/>
            <person name="Wang B.B."/>
            <person name="Wang K."/>
            <person name="Wang M."/>
            <person name="Wang X."/>
            <person name="Warfsmann J."/>
            <person name="Weissenbach J."/>
            <person name="White D.D."/>
            <person name="White J.D."/>
            <person name="Wiley G.B."/>
            <person name="Wincker P."/>
            <person name="Xing Y."/>
            <person name="Yang L."/>
            <person name="Yao Z."/>
            <person name="Ying F."/>
            <person name="Zhai J."/>
            <person name="Zhou L."/>
            <person name="Zuber A."/>
            <person name="Denarie J."/>
            <person name="Dixon R.A."/>
            <person name="May G.D."/>
            <person name="Schwartz D.C."/>
            <person name="Rogers J."/>
            <person name="Quetier F."/>
            <person name="Town C.D."/>
            <person name="Roe B.A."/>
        </authorList>
    </citation>
    <scope>NUCLEOTIDE SEQUENCE [LARGE SCALE GENOMIC DNA]</scope>
    <source>
        <strain evidence="1">A17</strain>
        <strain evidence="2 3">cv. Jemalong A17</strain>
    </source>
</reference>
<name>G7K4A7_MEDTR</name>
<organism evidence="1 3">
    <name type="scientific">Medicago truncatula</name>
    <name type="common">Barrel medic</name>
    <name type="synonym">Medicago tribuloides</name>
    <dbReference type="NCBI Taxonomy" id="3880"/>
    <lineage>
        <taxon>Eukaryota</taxon>
        <taxon>Viridiplantae</taxon>
        <taxon>Streptophyta</taxon>
        <taxon>Embryophyta</taxon>
        <taxon>Tracheophyta</taxon>
        <taxon>Spermatophyta</taxon>
        <taxon>Magnoliopsida</taxon>
        <taxon>eudicotyledons</taxon>
        <taxon>Gunneridae</taxon>
        <taxon>Pentapetalae</taxon>
        <taxon>rosids</taxon>
        <taxon>fabids</taxon>
        <taxon>Fabales</taxon>
        <taxon>Fabaceae</taxon>
        <taxon>Papilionoideae</taxon>
        <taxon>50 kb inversion clade</taxon>
        <taxon>NPAAA clade</taxon>
        <taxon>Hologalegina</taxon>
        <taxon>IRL clade</taxon>
        <taxon>Trifolieae</taxon>
        <taxon>Medicago</taxon>
    </lineage>
</organism>
<reference evidence="2" key="3">
    <citation type="submission" date="2015-04" db="UniProtKB">
        <authorList>
            <consortium name="EnsemblPlants"/>
        </authorList>
    </citation>
    <scope>IDENTIFICATION</scope>
    <source>
        <strain evidence="2">cv. Jemalong A17</strain>
    </source>
</reference>
<dbReference type="AlphaFoldDB" id="G7K4A7"/>
<dbReference type="PaxDb" id="3880-AET00623"/>
<dbReference type="EnsemblPlants" id="AET00623">
    <property type="protein sequence ID" value="AET00623"/>
    <property type="gene ID" value="MTR_5g094070"/>
</dbReference>
<accession>G7K4A7</accession>
<reference evidence="1 3" key="2">
    <citation type="journal article" date="2014" name="BMC Genomics">
        <title>An improved genome release (version Mt4.0) for the model legume Medicago truncatula.</title>
        <authorList>
            <person name="Tang H."/>
            <person name="Krishnakumar V."/>
            <person name="Bidwell S."/>
            <person name="Rosen B."/>
            <person name="Chan A."/>
            <person name="Zhou S."/>
            <person name="Gentzbittel L."/>
            <person name="Childs K.L."/>
            <person name="Yandell M."/>
            <person name="Gundlach H."/>
            <person name="Mayer K.F."/>
            <person name="Schwartz D.C."/>
            <person name="Town C.D."/>
        </authorList>
    </citation>
    <scope>GENOME REANNOTATION</scope>
    <source>
        <strain evidence="2 3">cv. Jemalong A17</strain>
    </source>
</reference>
<evidence type="ECO:0000313" key="3">
    <source>
        <dbReference type="Proteomes" id="UP000002051"/>
    </source>
</evidence>
<evidence type="ECO:0000313" key="2">
    <source>
        <dbReference type="EnsemblPlants" id="AET00623"/>
    </source>
</evidence>
<keyword evidence="3" id="KW-1185">Reference proteome</keyword>
<evidence type="ECO:0000313" key="1">
    <source>
        <dbReference type="EMBL" id="AET00623.1"/>
    </source>
</evidence>
<dbReference type="HOGENOM" id="CLU_2076598_0_0_1"/>
<proteinExistence type="predicted"/>
<dbReference type="Proteomes" id="UP000002051">
    <property type="component" value="Chromosome 5"/>
</dbReference>
<sequence length="118" mass="13399">MNRTDVNSIPHFTYIIETLIGEAAKFLKNSQPLIRLNRGPLLPSHLSYCGLNSKLFDVIVGSSIVFCDSQSGIQLATKPICQERYKHIDFDCDFIREYVCSSFLKLVHNHIITTPNIN</sequence>
<gene>
    <name evidence="1" type="ordered locus">MTR_5g094070</name>
</gene>